<dbReference type="InterPro" id="IPR018062">
    <property type="entry name" value="HTH_AraC-typ_CS"/>
</dbReference>
<keyword evidence="3 7" id="KW-0597">Phosphoprotein</keyword>
<evidence type="ECO:0000256" key="6">
    <source>
        <dbReference type="ARBA" id="ARBA00023163"/>
    </source>
</evidence>
<accession>A0ABW3QD70</accession>
<name>A0ABW3QD70_9BACT</name>
<dbReference type="RefSeq" id="WP_265993870.1">
    <property type="nucleotide sequence ID" value="NZ_CP110973.1"/>
</dbReference>
<sequence>MIVVLQVVAILHVLAQPTSYRFMKLDAGTGLSNNQVTCFLKDSRGYLWFGTISGLNRYDGHTVRAFQHDIHDSTSLLNNNVIKLFEDPAHNIWVTTIDGICIYDPGQERFIRNTIDYAHRYGLPDGAVTAIQQDRRGNYWFIHDTAGLFVHRASNDKKSVHLTHLTRNTGQNAGIASLAESRNGSIWVIHKNGTIDQLNPDNYQISYRNTHLRELNKHQPLLYNLTTDADGDLWIYVLRANLGVFHFNTRQQTFTKIHREAGNTRLNSNIIQGIVEGNQGQIWIGTDHGGINLLDKKKWAITYLVHDEGNAKSLSQNTINSLYKDNEGIIWVGTYKDGVNYHHPNMFRFALYQRNQFLPKSLPYNDFNRFAEDTQGNLWLGGNGGGLIYFDRQKGSFTQYLNQPGRPNSIGSNVIVSLLIDRSQKLWIGTYYGGLSCFDGKTFKTYQHRPGDTTSLADDSVWEIFEDSRGAIWLGTLDGGLDRFDPSTQTFKHYRSGAPNSIHASYVSEITEDRRGHIWVGTSYGLEKYDYATDRFTHYLSKPGDAQTLSNNLIHSLYEDRRGGFWIGTHEGLNLFDAATGTFRSFRKTDGLPHNTIHSVVEDNAGRLWLGTPNGISRLDVSGKAEHRRFQFTNYDESDGLQGKEFNENAALRTRRGELLFGGSRGFNLFHPAEIVNNPTAPRVVLSNLYLFNRPVAIGESVDQKVILNAALNETRQITLRHSQNVLSIEFAALNFFHPEKNQYRYKLEGFDREWITSLDGSQRATYTNLDPGNYVFRVKASNNDGVWNQAGTDLKITILPPLWRTKWAISGYVLLTVLLLYLSRKAIQRRERRKFEHRQQQQEAQRMHELDQMKINFFTNVSHEFRTPLTLILAPLESRLNKAPDGPEQKQFQLMYRNAKRLLNLVNQLLDLGRLEYQEIKLDLREGDVLKFIRETTFSFSDLSEKRHVKLSFESDIRAFRMLFDEDKLEKILFNLLSNAFKFTPENGKVSVSAHVCPPTEDHPEPLLKITVEDTGIGIPAEKLEKVFDRFFQHDLPAGLINQGSGIGLSITREFVKLHGGTISVASHPDQGSCFTILLPVKQQPEIPPTVEQPQKSPEPDHLKSAARPEPAEKPSDRETILLVEDHEDFRHYLKDNLADRYRVLEAGDGRQGWQQAREHRPDLIVSDVMMPEMNGLELCRKLKDNAQTSHIPVLLLTARHSEDQKLEGYQTGAQDYIEKPFNVEILQSKIRSLLKQQQAARQAYGQQITIKGKDVLINSLDEKLIQKAIALVEKNIADPEFSVEAFSRELGMSRIHLYRKLQALTGKSPVDFIRAIRLDRSCQLLEQSQLTVSEIAYQVGFNNPKYFTRQFRECYNELPSAYASRKRQEAKSS</sequence>
<dbReference type="PROSITE" id="PS50109">
    <property type="entry name" value="HIS_KIN"/>
    <property type="match status" value="1"/>
</dbReference>
<dbReference type="InterPro" id="IPR013783">
    <property type="entry name" value="Ig-like_fold"/>
</dbReference>
<organism evidence="12 13">
    <name type="scientific">Larkinella insperata</name>
    <dbReference type="NCBI Taxonomy" id="332158"/>
    <lineage>
        <taxon>Bacteria</taxon>
        <taxon>Pseudomonadati</taxon>
        <taxon>Bacteroidota</taxon>
        <taxon>Cytophagia</taxon>
        <taxon>Cytophagales</taxon>
        <taxon>Spirosomataceae</taxon>
        <taxon>Larkinella</taxon>
    </lineage>
</organism>
<dbReference type="InterPro" id="IPR011006">
    <property type="entry name" value="CheY-like_superfamily"/>
</dbReference>
<dbReference type="PROSITE" id="PS00041">
    <property type="entry name" value="HTH_ARAC_FAMILY_1"/>
    <property type="match status" value="1"/>
</dbReference>
<dbReference type="SMART" id="SM00448">
    <property type="entry name" value="REC"/>
    <property type="match status" value="1"/>
</dbReference>
<dbReference type="Gene3D" id="3.40.50.2300">
    <property type="match status" value="1"/>
</dbReference>
<dbReference type="Gene3D" id="2.130.10.10">
    <property type="entry name" value="YVTN repeat-like/Quinoprotein amine dehydrogenase"/>
    <property type="match status" value="2"/>
</dbReference>
<dbReference type="Pfam" id="PF12833">
    <property type="entry name" value="HTH_18"/>
    <property type="match status" value="1"/>
</dbReference>
<feature type="domain" description="Histidine kinase" evidence="10">
    <location>
        <begin position="861"/>
        <end position="1084"/>
    </location>
</feature>
<dbReference type="InterPro" id="IPR003661">
    <property type="entry name" value="HisK_dim/P_dom"/>
</dbReference>
<dbReference type="InterPro" id="IPR015943">
    <property type="entry name" value="WD40/YVTN_repeat-like_dom_sf"/>
</dbReference>
<dbReference type="InterPro" id="IPR005467">
    <property type="entry name" value="His_kinase_dom"/>
</dbReference>
<evidence type="ECO:0000259" key="10">
    <source>
        <dbReference type="PROSITE" id="PS50109"/>
    </source>
</evidence>
<dbReference type="Pfam" id="PF02518">
    <property type="entry name" value="HATPase_c"/>
    <property type="match status" value="1"/>
</dbReference>
<dbReference type="PROSITE" id="PS01124">
    <property type="entry name" value="HTH_ARAC_FAMILY_2"/>
    <property type="match status" value="1"/>
</dbReference>
<dbReference type="InterPro" id="IPR011110">
    <property type="entry name" value="Reg_prop"/>
</dbReference>
<keyword evidence="13" id="KW-1185">Reference proteome</keyword>
<keyword evidence="5" id="KW-0238">DNA-binding</keyword>
<dbReference type="SUPFAM" id="SSF47384">
    <property type="entry name" value="Homodimeric domain of signal transducing histidine kinase"/>
    <property type="match status" value="1"/>
</dbReference>
<dbReference type="EC" id="2.7.13.3" evidence="2"/>
<dbReference type="EMBL" id="JBHTLP010000023">
    <property type="protein sequence ID" value="MFD1144804.1"/>
    <property type="molecule type" value="Genomic_DNA"/>
</dbReference>
<dbReference type="InterPro" id="IPR001789">
    <property type="entry name" value="Sig_transdc_resp-reg_receiver"/>
</dbReference>
<dbReference type="InterPro" id="IPR009057">
    <property type="entry name" value="Homeodomain-like_sf"/>
</dbReference>
<dbReference type="SMART" id="SM00342">
    <property type="entry name" value="HTH_ARAC"/>
    <property type="match status" value="1"/>
</dbReference>
<dbReference type="Gene3D" id="1.10.287.130">
    <property type="match status" value="1"/>
</dbReference>
<proteinExistence type="predicted"/>
<dbReference type="CDD" id="cd17574">
    <property type="entry name" value="REC_OmpR"/>
    <property type="match status" value="1"/>
</dbReference>
<evidence type="ECO:0000259" key="11">
    <source>
        <dbReference type="PROSITE" id="PS50110"/>
    </source>
</evidence>
<dbReference type="Pfam" id="PF00512">
    <property type="entry name" value="HisKA"/>
    <property type="match status" value="1"/>
</dbReference>
<feature type="domain" description="HTH araC/xylS-type" evidence="9">
    <location>
        <begin position="1268"/>
        <end position="1367"/>
    </location>
</feature>
<dbReference type="CDD" id="cd00082">
    <property type="entry name" value="HisKA"/>
    <property type="match status" value="1"/>
</dbReference>
<evidence type="ECO:0000256" key="2">
    <source>
        <dbReference type="ARBA" id="ARBA00012438"/>
    </source>
</evidence>
<dbReference type="PANTHER" id="PTHR43547:SF2">
    <property type="entry name" value="HYBRID SIGNAL TRANSDUCTION HISTIDINE KINASE C"/>
    <property type="match status" value="1"/>
</dbReference>
<dbReference type="InterPro" id="IPR036890">
    <property type="entry name" value="HATPase_C_sf"/>
</dbReference>
<dbReference type="CDD" id="cd00146">
    <property type="entry name" value="PKD"/>
    <property type="match status" value="1"/>
</dbReference>
<dbReference type="CDD" id="cd16922">
    <property type="entry name" value="HATPase_EvgS-ArcB-TorS-like"/>
    <property type="match status" value="1"/>
</dbReference>
<reference evidence="13" key="1">
    <citation type="journal article" date="2019" name="Int. J. Syst. Evol. Microbiol.">
        <title>The Global Catalogue of Microorganisms (GCM) 10K type strain sequencing project: providing services to taxonomists for standard genome sequencing and annotation.</title>
        <authorList>
            <consortium name="The Broad Institute Genomics Platform"/>
            <consortium name="The Broad Institute Genome Sequencing Center for Infectious Disease"/>
            <person name="Wu L."/>
            <person name="Ma J."/>
        </authorList>
    </citation>
    <scope>NUCLEOTIDE SEQUENCE [LARGE SCALE GENOMIC DNA]</scope>
    <source>
        <strain evidence="13">CCUG 55608</strain>
    </source>
</reference>
<evidence type="ECO:0000256" key="7">
    <source>
        <dbReference type="PROSITE-ProRule" id="PRU00169"/>
    </source>
</evidence>
<evidence type="ECO:0000259" key="9">
    <source>
        <dbReference type="PROSITE" id="PS01124"/>
    </source>
</evidence>
<gene>
    <name evidence="12" type="ORF">ACFQ4C_26985</name>
</gene>
<dbReference type="PANTHER" id="PTHR43547">
    <property type="entry name" value="TWO-COMPONENT HISTIDINE KINASE"/>
    <property type="match status" value="1"/>
</dbReference>
<dbReference type="SMART" id="SM00387">
    <property type="entry name" value="HATPase_c"/>
    <property type="match status" value="1"/>
</dbReference>
<dbReference type="SUPFAM" id="SSF52172">
    <property type="entry name" value="CheY-like"/>
    <property type="match status" value="1"/>
</dbReference>
<dbReference type="SUPFAM" id="SSF63829">
    <property type="entry name" value="Calcium-dependent phosphotriesterase"/>
    <property type="match status" value="3"/>
</dbReference>
<dbReference type="SUPFAM" id="SSF55874">
    <property type="entry name" value="ATPase domain of HSP90 chaperone/DNA topoisomerase II/histidine kinase"/>
    <property type="match status" value="1"/>
</dbReference>
<dbReference type="SMART" id="SM00388">
    <property type="entry name" value="HisKA"/>
    <property type="match status" value="1"/>
</dbReference>
<keyword evidence="4" id="KW-0805">Transcription regulation</keyword>
<dbReference type="Pfam" id="PF07495">
    <property type="entry name" value="Y_Y_Y"/>
    <property type="match status" value="1"/>
</dbReference>
<feature type="domain" description="Response regulatory" evidence="11">
    <location>
        <begin position="1121"/>
        <end position="1236"/>
    </location>
</feature>
<dbReference type="InterPro" id="IPR018060">
    <property type="entry name" value="HTH_AraC"/>
</dbReference>
<feature type="region of interest" description="Disordered" evidence="8">
    <location>
        <begin position="1088"/>
        <end position="1119"/>
    </location>
</feature>
<comment type="catalytic activity">
    <reaction evidence="1">
        <text>ATP + protein L-histidine = ADP + protein N-phospho-L-histidine.</text>
        <dbReference type="EC" id="2.7.13.3"/>
    </reaction>
</comment>
<protein>
    <recommendedName>
        <fullName evidence="2">histidine kinase</fullName>
        <ecNumber evidence="2">2.7.13.3</ecNumber>
    </recommendedName>
</protein>
<evidence type="ECO:0000256" key="4">
    <source>
        <dbReference type="ARBA" id="ARBA00023015"/>
    </source>
</evidence>
<feature type="modified residue" description="4-aspartylphosphate" evidence="7">
    <location>
        <position position="1169"/>
    </location>
</feature>
<evidence type="ECO:0000256" key="1">
    <source>
        <dbReference type="ARBA" id="ARBA00000085"/>
    </source>
</evidence>
<evidence type="ECO:0000313" key="13">
    <source>
        <dbReference type="Proteomes" id="UP001597116"/>
    </source>
</evidence>
<evidence type="ECO:0000256" key="5">
    <source>
        <dbReference type="ARBA" id="ARBA00023125"/>
    </source>
</evidence>
<dbReference type="Pfam" id="PF07494">
    <property type="entry name" value="Reg_prop"/>
    <property type="match status" value="7"/>
</dbReference>
<evidence type="ECO:0000256" key="3">
    <source>
        <dbReference type="ARBA" id="ARBA00022553"/>
    </source>
</evidence>
<evidence type="ECO:0000256" key="8">
    <source>
        <dbReference type="SAM" id="MobiDB-lite"/>
    </source>
</evidence>
<dbReference type="Proteomes" id="UP001597116">
    <property type="component" value="Unassembled WGS sequence"/>
</dbReference>
<dbReference type="InterPro" id="IPR004358">
    <property type="entry name" value="Sig_transdc_His_kin-like_C"/>
</dbReference>
<dbReference type="PROSITE" id="PS50110">
    <property type="entry name" value="RESPONSE_REGULATORY"/>
    <property type="match status" value="1"/>
</dbReference>
<dbReference type="Pfam" id="PF00072">
    <property type="entry name" value="Response_reg"/>
    <property type="match status" value="1"/>
</dbReference>
<evidence type="ECO:0000313" key="12">
    <source>
        <dbReference type="EMBL" id="MFD1144804.1"/>
    </source>
</evidence>
<dbReference type="Gene3D" id="1.10.10.60">
    <property type="entry name" value="Homeodomain-like"/>
    <property type="match status" value="1"/>
</dbReference>
<comment type="caution">
    <text evidence="12">The sequence shown here is derived from an EMBL/GenBank/DDBJ whole genome shotgun (WGS) entry which is preliminary data.</text>
</comment>
<dbReference type="PRINTS" id="PR00344">
    <property type="entry name" value="BCTRLSENSOR"/>
</dbReference>
<dbReference type="Gene3D" id="2.60.40.10">
    <property type="entry name" value="Immunoglobulins"/>
    <property type="match status" value="1"/>
</dbReference>
<dbReference type="SUPFAM" id="SSF46689">
    <property type="entry name" value="Homeodomain-like"/>
    <property type="match status" value="1"/>
</dbReference>
<dbReference type="InterPro" id="IPR036097">
    <property type="entry name" value="HisK_dim/P_sf"/>
</dbReference>
<dbReference type="InterPro" id="IPR003594">
    <property type="entry name" value="HATPase_dom"/>
</dbReference>
<keyword evidence="6" id="KW-0804">Transcription</keyword>
<dbReference type="InterPro" id="IPR011123">
    <property type="entry name" value="Y_Y_Y"/>
</dbReference>
<dbReference type="Gene3D" id="3.30.565.10">
    <property type="entry name" value="Histidine kinase-like ATPase, C-terminal domain"/>
    <property type="match status" value="1"/>
</dbReference>